<protein>
    <recommendedName>
        <fullName evidence="1">Schlafen AlbA-2 domain-containing protein</fullName>
    </recommendedName>
</protein>
<name>A0A382KW31_9ZZZZ</name>
<gene>
    <name evidence="2" type="ORF">METZ01_LOCUS281514</name>
</gene>
<evidence type="ECO:0000259" key="1">
    <source>
        <dbReference type="Pfam" id="PF04326"/>
    </source>
</evidence>
<organism evidence="2">
    <name type="scientific">marine metagenome</name>
    <dbReference type="NCBI Taxonomy" id="408172"/>
    <lineage>
        <taxon>unclassified sequences</taxon>
        <taxon>metagenomes</taxon>
        <taxon>ecological metagenomes</taxon>
    </lineage>
</organism>
<sequence length="300" mass="33527">MGDDQYSIGDFHLSTEPIHSTGAWRVRELDKVIDGNVRIYNVTGPRELMMEIHYVELDTGHRWVVGGEAFNGPKWVFGQLNNRLRISVIQKPEGFVLDLTIPKPGKRNKQVYTSSKSSTEELSHAFRDMFTVLRENGASRIGTRSETIGDTSSRRGYMNAILDSPDCLAPVLAYFMTRMVAMFQEYETLLLAGQVDDETVSHYAEHRTKPSPPKSDDATSMIAGGESAFVEFKPAVWFNKDRSDNDLNYRINKSTTRVKNKIIRTVAGFLNAEGGTLFIGVSDDGNAYGIQTDVEVTARG</sequence>
<dbReference type="AlphaFoldDB" id="A0A382KW31"/>
<dbReference type="Gene3D" id="3.30.950.30">
    <property type="entry name" value="Schlafen, AAA domain"/>
    <property type="match status" value="1"/>
</dbReference>
<feature type="domain" description="Schlafen AlbA-2" evidence="1">
    <location>
        <begin position="226"/>
        <end position="294"/>
    </location>
</feature>
<dbReference type="InterPro" id="IPR007421">
    <property type="entry name" value="Schlafen_AlbA_2_dom"/>
</dbReference>
<feature type="non-terminal residue" evidence="2">
    <location>
        <position position="300"/>
    </location>
</feature>
<proteinExistence type="predicted"/>
<dbReference type="EMBL" id="UINC01083191">
    <property type="protein sequence ID" value="SVC28660.1"/>
    <property type="molecule type" value="Genomic_DNA"/>
</dbReference>
<reference evidence="2" key="1">
    <citation type="submission" date="2018-05" db="EMBL/GenBank/DDBJ databases">
        <authorList>
            <person name="Lanie J.A."/>
            <person name="Ng W.-L."/>
            <person name="Kazmierczak K.M."/>
            <person name="Andrzejewski T.M."/>
            <person name="Davidsen T.M."/>
            <person name="Wayne K.J."/>
            <person name="Tettelin H."/>
            <person name="Glass J.I."/>
            <person name="Rusch D."/>
            <person name="Podicherti R."/>
            <person name="Tsui H.-C.T."/>
            <person name="Winkler M.E."/>
        </authorList>
    </citation>
    <scope>NUCLEOTIDE SEQUENCE</scope>
</reference>
<dbReference type="Pfam" id="PF04326">
    <property type="entry name" value="SLFN_AlbA_2"/>
    <property type="match status" value="1"/>
</dbReference>
<evidence type="ECO:0000313" key="2">
    <source>
        <dbReference type="EMBL" id="SVC28660.1"/>
    </source>
</evidence>
<accession>A0A382KW31</accession>
<dbReference type="InterPro" id="IPR038461">
    <property type="entry name" value="Schlafen_AlbA_2_dom_sf"/>
</dbReference>